<dbReference type="Proteomes" id="UP000585836">
    <property type="component" value="Unassembled WGS sequence"/>
</dbReference>
<feature type="domain" description="HTH tetR-type" evidence="5">
    <location>
        <begin position="11"/>
        <end position="70"/>
    </location>
</feature>
<evidence type="ECO:0000256" key="1">
    <source>
        <dbReference type="ARBA" id="ARBA00023015"/>
    </source>
</evidence>
<organism evidence="6 7">
    <name type="scientific">Streptomyces echinatus</name>
    <dbReference type="NCBI Taxonomy" id="67293"/>
    <lineage>
        <taxon>Bacteria</taxon>
        <taxon>Bacillati</taxon>
        <taxon>Actinomycetota</taxon>
        <taxon>Actinomycetes</taxon>
        <taxon>Kitasatosporales</taxon>
        <taxon>Streptomycetaceae</taxon>
        <taxon>Streptomyces</taxon>
    </lineage>
</organism>
<dbReference type="PANTHER" id="PTHR47506">
    <property type="entry name" value="TRANSCRIPTIONAL REGULATORY PROTEIN"/>
    <property type="match status" value="1"/>
</dbReference>
<dbReference type="SUPFAM" id="SSF46689">
    <property type="entry name" value="Homeodomain-like"/>
    <property type="match status" value="1"/>
</dbReference>
<dbReference type="PROSITE" id="PS50977">
    <property type="entry name" value="HTH_TETR_2"/>
    <property type="match status" value="1"/>
</dbReference>
<gene>
    <name evidence="6" type="ORF">FHS34_003903</name>
</gene>
<keyword evidence="1" id="KW-0805">Transcription regulation</keyword>
<dbReference type="AlphaFoldDB" id="A0A7W9PVH9"/>
<dbReference type="InterPro" id="IPR036271">
    <property type="entry name" value="Tet_transcr_reg_TetR-rel_C_sf"/>
</dbReference>
<comment type="caution">
    <text evidence="6">The sequence shown here is derived from an EMBL/GenBank/DDBJ whole genome shotgun (WGS) entry which is preliminary data.</text>
</comment>
<evidence type="ECO:0000256" key="3">
    <source>
        <dbReference type="ARBA" id="ARBA00023163"/>
    </source>
</evidence>
<dbReference type="InterPro" id="IPR001647">
    <property type="entry name" value="HTH_TetR"/>
</dbReference>
<dbReference type="SUPFAM" id="SSF48498">
    <property type="entry name" value="Tetracyclin repressor-like, C-terminal domain"/>
    <property type="match status" value="1"/>
</dbReference>
<keyword evidence="2 4" id="KW-0238">DNA-binding</keyword>
<evidence type="ECO:0000313" key="6">
    <source>
        <dbReference type="EMBL" id="MBB5928434.1"/>
    </source>
</evidence>
<keyword evidence="7" id="KW-1185">Reference proteome</keyword>
<evidence type="ECO:0000256" key="4">
    <source>
        <dbReference type="PROSITE-ProRule" id="PRU00335"/>
    </source>
</evidence>
<name>A0A7W9PVH9_9ACTN</name>
<accession>A0A7W9PVH9</accession>
<keyword evidence="3" id="KW-0804">Transcription</keyword>
<evidence type="ECO:0000259" key="5">
    <source>
        <dbReference type="PROSITE" id="PS50977"/>
    </source>
</evidence>
<dbReference type="EMBL" id="JACHJK010000006">
    <property type="protein sequence ID" value="MBB5928434.1"/>
    <property type="molecule type" value="Genomic_DNA"/>
</dbReference>
<sequence>MATTERQPGKASPRDRLLDAAARLSYQDGVSVGIEALCRAAGVSKRSMYQLFDSKDAMLAASLERRIPWYEAQLAHPDPGSATPRERILYVFEQLARASLDAGYHGCPYLAVLVELKDPEHPASVVARGVKEALAARFRTEAEQGGAREPELLARQLVLVFDGASARAGAGVERLDDGLVMATVTALLDAAGVRQA</sequence>
<dbReference type="RefSeq" id="WP_184966936.1">
    <property type="nucleotide sequence ID" value="NZ_BAAAWF010000053.1"/>
</dbReference>
<dbReference type="Pfam" id="PF00440">
    <property type="entry name" value="TetR_N"/>
    <property type="match status" value="1"/>
</dbReference>
<evidence type="ECO:0000313" key="7">
    <source>
        <dbReference type="Proteomes" id="UP000585836"/>
    </source>
</evidence>
<dbReference type="PANTHER" id="PTHR47506:SF1">
    <property type="entry name" value="HTH-TYPE TRANSCRIPTIONAL REGULATOR YJDC"/>
    <property type="match status" value="1"/>
</dbReference>
<protein>
    <submittedName>
        <fullName evidence="6">AcrR family transcriptional regulator</fullName>
    </submittedName>
</protein>
<feature type="DNA-binding region" description="H-T-H motif" evidence="4">
    <location>
        <begin position="33"/>
        <end position="52"/>
    </location>
</feature>
<dbReference type="PRINTS" id="PR00455">
    <property type="entry name" value="HTHTETR"/>
</dbReference>
<dbReference type="InterPro" id="IPR009057">
    <property type="entry name" value="Homeodomain-like_sf"/>
</dbReference>
<dbReference type="Gene3D" id="1.10.357.10">
    <property type="entry name" value="Tetracycline Repressor, domain 2"/>
    <property type="match status" value="1"/>
</dbReference>
<proteinExistence type="predicted"/>
<dbReference type="GO" id="GO:0003677">
    <property type="term" value="F:DNA binding"/>
    <property type="evidence" value="ECO:0007669"/>
    <property type="project" value="UniProtKB-UniRule"/>
</dbReference>
<evidence type="ECO:0000256" key="2">
    <source>
        <dbReference type="ARBA" id="ARBA00023125"/>
    </source>
</evidence>
<reference evidence="6 7" key="1">
    <citation type="submission" date="2020-08" db="EMBL/GenBank/DDBJ databases">
        <title>Genomic Encyclopedia of Type Strains, Phase III (KMG-III): the genomes of soil and plant-associated and newly described type strains.</title>
        <authorList>
            <person name="Whitman W."/>
        </authorList>
    </citation>
    <scope>NUCLEOTIDE SEQUENCE [LARGE SCALE GENOMIC DNA]</scope>
    <source>
        <strain evidence="6 7">CECT 3313</strain>
    </source>
</reference>